<proteinExistence type="predicted"/>
<evidence type="ECO:0000313" key="4">
    <source>
        <dbReference type="EMBL" id="KIM79155.1"/>
    </source>
</evidence>
<feature type="region of interest" description="Disordered" evidence="1">
    <location>
        <begin position="237"/>
        <end position="265"/>
    </location>
</feature>
<protein>
    <submittedName>
        <fullName evidence="4">Uncharacterized protein</fullName>
    </submittedName>
</protein>
<feature type="chain" id="PRO_5002164092" evidence="3">
    <location>
        <begin position="18"/>
        <end position="489"/>
    </location>
</feature>
<evidence type="ECO:0000256" key="3">
    <source>
        <dbReference type="SAM" id="SignalP"/>
    </source>
</evidence>
<dbReference type="PANTHER" id="PTHR35043">
    <property type="entry name" value="TRANSCRIPTION FACTOR DOMAIN-CONTAINING PROTEIN"/>
    <property type="match status" value="1"/>
</dbReference>
<feature type="transmembrane region" description="Helical" evidence="2">
    <location>
        <begin position="367"/>
        <end position="393"/>
    </location>
</feature>
<feature type="transmembrane region" description="Helical" evidence="2">
    <location>
        <begin position="41"/>
        <end position="59"/>
    </location>
</feature>
<feature type="transmembrane region" description="Helical" evidence="2">
    <location>
        <begin position="439"/>
        <end position="467"/>
    </location>
</feature>
<evidence type="ECO:0000256" key="1">
    <source>
        <dbReference type="SAM" id="MobiDB-lite"/>
    </source>
</evidence>
<feature type="transmembrane region" description="Helical" evidence="2">
    <location>
        <begin position="80"/>
        <end position="100"/>
    </location>
</feature>
<feature type="transmembrane region" description="Helical" evidence="2">
    <location>
        <begin position="270"/>
        <end position="292"/>
    </location>
</feature>
<keyword evidence="2" id="KW-1133">Transmembrane helix</keyword>
<reference evidence="4 5" key="1">
    <citation type="submission" date="2014-04" db="EMBL/GenBank/DDBJ databases">
        <authorList>
            <consortium name="DOE Joint Genome Institute"/>
            <person name="Kuo A."/>
            <person name="Tarkka M."/>
            <person name="Buscot F."/>
            <person name="Kohler A."/>
            <person name="Nagy L.G."/>
            <person name="Floudas D."/>
            <person name="Copeland A."/>
            <person name="Barry K.W."/>
            <person name="Cichocki N."/>
            <person name="Veneault-Fourrey C."/>
            <person name="LaButti K."/>
            <person name="Lindquist E.A."/>
            <person name="Lipzen A."/>
            <person name="Lundell T."/>
            <person name="Morin E."/>
            <person name="Murat C."/>
            <person name="Sun H."/>
            <person name="Tunlid A."/>
            <person name="Henrissat B."/>
            <person name="Grigoriev I.V."/>
            <person name="Hibbett D.S."/>
            <person name="Martin F."/>
            <person name="Nordberg H.P."/>
            <person name="Cantor M.N."/>
            <person name="Hua S.X."/>
        </authorList>
    </citation>
    <scope>NUCLEOTIDE SEQUENCE [LARGE SCALE GENOMIC DNA]</scope>
    <source>
        <strain evidence="4 5">F 1598</strain>
    </source>
</reference>
<gene>
    <name evidence="4" type="ORF">PILCRDRAFT_823735</name>
</gene>
<sequence>MLIVLTIHFLASQGTQALPIRAVDQSTPALCSDIGHCRTVGNIIWSCFVTIFGCTWAAVHPNIPNAEEKWFTTALRRLQLMVMALIAPEFVILWAMWQWLAAHTLAKKLKKYEWTQTHGFFAIMGGFMLFDDNDPVRILGPAELQSLAQNGEIDFPCITENEIRDKSKGDVLSKGLVVIQTGWFILQCIARRIEHLPLTELELVTLAFAALNFVTYGLWWNKPLNVQCPLRVPMKRRKGESEGAKGASESSQSADDETSREDNRGRDTDAMAVLGMLLAAIGDAMWGAIAIVRKTPEAIGKATGAIVHAIRDAIKRSVEYVRFHRWRTFWNGMKAVFEYGIEAPLSPFGLMGFGDDKDVKVGQNREITWPCGIVGAVIATIFGAIHCVAWSFQFPSHTEQLLWRIASLSITCLPMAAWFAGVGIALVEELDGKLSMVLGWLLVTIITVLFPILYILSRVVLLVIALMSLRLLPPGAYETVHWTIFIPHV</sequence>
<dbReference type="STRING" id="765440.A0A0C3F334"/>
<organism evidence="4 5">
    <name type="scientific">Piloderma croceum (strain F 1598)</name>
    <dbReference type="NCBI Taxonomy" id="765440"/>
    <lineage>
        <taxon>Eukaryota</taxon>
        <taxon>Fungi</taxon>
        <taxon>Dikarya</taxon>
        <taxon>Basidiomycota</taxon>
        <taxon>Agaricomycotina</taxon>
        <taxon>Agaricomycetes</taxon>
        <taxon>Agaricomycetidae</taxon>
        <taxon>Atheliales</taxon>
        <taxon>Atheliaceae</taxon>
        <taxon>Piloderma</taxon>
    </lineage>
</organism>
<dbReference type="PANTHER" id="PTHR35043:SF7">
    <property type="entry name" value="TRANSCRIPTION FACTOR DOMAIN-CONTAINING PROTEIN"/>
    <property type="match status" value="1"/>
</dbReference>
<feature type="signal peptide" evidence="3">
    <location>
        <begin position="1"/>
        <end position="17"/>
    </location>
</feature>
<dbReference type="InParanoid" id="A0A0C3F334"/>
<keyword evidence="2" id="KW-0812">Transmembrane</keyword>
<dbReference type="EMBL" id="KN833011">
    <property type="protein sequence ID" value="KIM79155.1"/>
    <property type="molecule type" value="Genomic_DNA"/>
</dbReference>
<feature type="compositionally biased region" description="Low complexity" evidence="1">
    <location>
        <begin position="244"/>
        <end position="253"/>
    </location>
</feature>
<dbReference type="HOGENOM" id="CLU_022883_6_1_1"/>
<reference evidence="5" key="2">
    <citation type="submission" date="2015-01" db="EMBL/GenBank/DDBJ databases">
        <title>Evolutionary Origins and Diversification of the Mycorrhizal Mutualists.</title>
        <authorList>
            <consortium name="DOE Joint Genome Institute"/>
            <consortium name="Mycorrhizal Genomics Consortium"/>
            <person name="Kohler A."/>
            <person name="Kuo A."/>
            <person name="Nagy L.G."/>
            <person name="Floudas D."/>
            <person name="Copeland A."/>
            <person name="Barry K.W."/>
            <person name="Cichocki N."/>
            <person name="Veneault-Fourrey C."/>
            <person name="LaButti K."/>
            <person name="Lindquist E.A."/>
            <person name="Lipzen A."/>
            <person name="Lundell T."/>
            <person name="Morin E."/>
            <person name="Murat C."/>
            <person name="Riley R."/>
            <person name="Ohm R."/>
            <person name="Sun H."/>
            <person name="Tunlid A."/>
            <person name="Henrissat B."/>
            <person name="Grigoriev I.V."/>
            <person name="Hibbett D.S."/>
            <person name="Martin F."/>
        </authorList>
    </citation>
    <scope>NUCLEOTIDE SEQUENCE [LARGE SCALE GENOMIC DNA]</scope>
    <source>
        <strain evidence="5">F 1598</strain>
    </source>
</reference>
<evidence type="ECO:0000313" key="5">
    <source>
        <dbReference type="Proteomes" id="UP000054166"/>
    </source>
</evidence>
<dbReference type="AlphaFoldDB" id="A0A0C3F334"/>
<keyword evidence="3" id="KW-0732">Signal</keyword>
<dbReference type="Proteomes" id="UP000054166">
    <property type="component" value="Unassembled WGS sequence"/>
</dbReference>
<evidence type="ECO:0000256" key="2">
    <source>
        <dbReference type="SAM" id="Phobius"/>
    </source>
</evidence>
<accession>A0A0C3F334</accession>
<keyword evidence="2" id="KW-0472">Membrane</keyword>
<feature type="transmembrane region" description="Helical" evidence="2">
    <location>
        <begin position="201"/>
        <end position="220"/>
    </location>
</feature>
<feature type="transmembrane region" description="Helical" evidence="2">
    <location>
        <begin position="405"/>
        <end position="427"/>
    </location>
</feature>
<keyword evidence="5" id="KW-1185">Reference proteome</keyword>
<name>A0A0C3F334_PILCF</name>
<dbReference type="OrthoDB" id="9451547at2759"/>